<sequence>MNKSILDERVQLDQGKGTATVVLDGDNLTIQDVVNVARNNYKVEICEASRKKIIEIRKHIDENWITDDAPPVYGFNTGVGKLKDYNISAEDNNRFQKNIVMSHCGGVGEPASEEVVRATMVVRLNAFCQGVSGLRMETVERLVDLLNKGVHPVIPVQGSVGACGDLAPLAHMTSVMIGYEDAEAYFEGERMSAPEALEKAGLAKEFELKAKDCLALINGTTMFAGMAALNVADAEEQLATAEISAALSLEAVRGELAAFDERIHLVRKQDGQIKVAENIRRLVEGSKRTTEEARKVHLKDDVLHPNYQPRVQDLYSLRCLAQVQGACRDNFDYAKGLIEKEINAATDNPLVFWNEETQNLDFISGGNFHGEPIAFAMDIISMSLAEIGNISERRIFSLCDNTLSYGLPPMLVGEPVGLNCGYPVISCAAAALASENKTLCFPASVDTIPTKSNQEDHVSMAPWACRKLQQIIGNLNRILGIEFLLAARGIYITEKHLGQFELGRGTKAAYDLLRERIPFTNDDSYMPNQSKAAIESVEDKSILNEVVREVGAF</sequence>
<gene>
    <name evidence="8" type="ORF">SAMN02745751_01885</name>
</gene>
<dbReference type="STRING" id="1121476.SAMN02745751_01885"/>
<organism evidence="8 9">
    <name type="scientific">Dethiosulfatibacter aminovorans DSM 17477</name>
    <dbReference type="NCBI Taxonomy" id="1121476"/>
    <lineage>
        <taxon>Bacteria</taxon>
        <taxon>Bacillati</taxon>
        <taxon>Bacillota</taxon>
        <taxon>Tissierellia</taxon>
        <taxon>Dethiosulfatibacter</taxon>
    </lineage>
</organism>
<dbReference type="GO" id="GO:0004397">
    <property type="term" value="F:histidine ammonia-lyase activity"/>
    <property type="evidence" value="ECO:0007669"/>
    <property type="project" value="UniProtKB-UniRule"/>
</dbReference>
<dbReference type="EC" id="4.3.1.3" evidence="2 6"/>
<dbReference type="InterPro" id="IPR024083">
    <property type="entry name" value="Fumarase/histidase_N"/>
</dbReference>
<keyword evidence="3" id="KW-0369">Histidine metabolism</keyword>
<name>A0A1M6H1R2_9FIRM</name>
<dbReference type="InterPro" id="IPR005921">
    <property type="entry name" value="HutH"/>
</dbReference>
<comment type="catalytic activity">
    <reaction evidence="5">
        <text>L-histidine = trans-urocanate + NH4(+)</text>
        <dbReference type="Rhea" id="RHEA:21232"/>
        <dbReference type="ChEBI" id="CHEBI:17771"/>
        <dbReference type="ChEBI" id="CHEBI:28938"/>
        <dbReference type="ChEBI" id="CHEBI:57595"/>
        <dbReference type="EC" id="4.3.1.3"/>
    </reaction>
</comment>
<dbReference type="SUPFAM" id="SSF48557">
    <property type="entry name" value="L-aspartase-like"/>
    <property type="match status" value="1"/>
</dbReference>
<dbReference type="NCBIfam" id="TIGR01225">
    <property type="entry name" value="hutH"/>
    <property type="match status" value="1"/>
</dbReference>
<dbReference type="RefSeq" id="WP_073049332.1">
    <property type="nucleotide sequence ID" value="NZ_FQZL01000012.1"/>
</dbReference>
<dbReference type="Pfam" id="PF00221">
    <property type="entry name" value="Lyase_aromatic"/>
    <property type="match status" value="1"/>
</dbReference>
<evidence type="ECO:0000256" key="4">
    <source>
        <dbReference type="ARBA" id="ARBA00023239"/>
    </source>
</evidence>
<comment type="pathway">
    <text evidence="1">Amino-acid degradation; L-histidine degradation into L-glutamate; N-formimidoyl-L-glutamate from L-histidine: step 1/3.</text>
</comment>
<reference evidence="8 9" key="1">
    <citation type="submission" date="2016-11" db="EMBL/GenBank/DDBJ databases">
        <authorList>
            <person name="Jaros S."/>
            <person name="Januszkiewicz K."/>
            <person name="Wedrychowicz H."/>
        </authorList>
    </citation>
    <scope>NUCLEOTIDE SEQUENCE [LARGE SCALE GENOMIC DNA]</scope>
    <source>
        <strain evidence="8 9">DSM 17477</strain>
    </source>
</reference>
<dbReference type="OrthoDB" id="9806955at2"/>
<evidence type="ECO:0000256" key="6">
    <source>
        <dbReference type="NCBIfam" id="TIGR01225"/>
    </source>
</evidence>
<protein>
    <recommendedName>
        <fullName evidence="2 6">Histidine ammonia-lyase</fullName>
        <ecNumber evidence="2 6">4.3.1.3</ecNumber>
    </recommendedName>
</protein>
<dbReference type="NCBIfam" id="NF006871">
    <property type="entry name" value="PRK09367.1"/>
    <property type="match status" value="1"/>
</dbReference>
<keyword evidence="9" id="KW-1185">Reference proteome</keyword>
<evidence type="ECO:0000313" key="8">
    <source>
        <dbReference type="EMBL" id="SHJ16148.1"/>
    </source>
</evidence>
<dbReference type="AlphaFoldDB" id="A0A1M6H1R2"/>
<dbReference type="GO" id="GO:0005737">
    <property type="term" value="C:cytoplasm"/>
    <property type="evidence" value="ECO:0007669"/>
    <property type="project" value="InterPro"/>
</dbReference>
<dbReference type="InterPro" id="IPR008948">
    <property type="entry name" value="L-Aspartase-like"/>
</dbReference>
<dbReference type="UniPathway" id="UPA00379">
    <property type="reaction ID" value="UER00549"/>
</dbReference>
<keyword evidence="4 7" id="KW-0456">Lyase</keyword>
<accession>A0A1M6H1R2</accession>
<evidence type="ECO:0000256" key="5">
    <source>
        <dbReference type="ARBA" id="ARBA00049269"/>
    </source>
</evidence>
<evidence type="ECO:0000256" key="1">
    <source>
        <dbReference type="ARBA" id="ARBA00005113"/>
    </source>
</evidence>
<dbReference type="CDD" id="cd00332">
    <property type="entry name" value="PAL-HAL"/>
    <property type="match status" value="1"/>
</dbReference>
<dbReference type="FunFam" id="1.10.275.10:FF:000005">
    <property type="entry name" value="Histidine ammonia-lyase"/>
    <property type="match status" value="1"/>
</dbReference>
<dbReference type="PANTHER" id="PTHR10362">
    <property type="entry name" value="HISTIDINE AMMONIA-LYASE"/>
    <property type="match status" value="1"/>
</dbReference>
<evidence type="ECO:0000256" key="3">
    <source>
        <dbReference type="ARBA" id="ARBA00022808"/>
    </source>
</evidence>
<dbReference type="Proteomes" id="UP000184052">
    <property type="component" value="Unassembled WGS sequence"/>
</dbReference>
<evidence type="ECO:0000313" key="9">
    <source>
        <dbReference type="Proteomes" id="UP000184052"/>
    </source>
</evidence>
<dbReference type="Gene3D" id="1.10.275.10">
    <property type="entry name" value="Fumarase/aspartase (N-terminal domain)"/>
    <property type="match status" value="1"/>
</dbReference>
<dbReference type="Gene3D" id="1.20.200.10">
    <property type="entry name" value="Fumarase/aspartase (Central domain)"/>
    <property type="match status" value="1"/>
</dbReference>
<dbReference type="GO" id="GO:0019556">
    <property type="term" value="P:L-histidine catabolic process to glutamate and formamide"/>
    <property type="evidence" value="ECO:0007669"/>
    <property type="project" value="UniProtKB-UniPathway"/>
</dbReference>
<comment type="similarity">
    <text evidence="7">Belongs to the PAL/histidase family.</text>
</comment>
<evidence type="ECO:0000256" key="2">
    <source>
        <dbReference type="ARBA" id="ARBA00012994"/>
    </source>
</evidence>
<dbReference type="GO" id="GO:0019557">
    <property type="term" value="P:L-histidine catabolic process to glutamate and formate"/>
    <property type="evidence" value="ECO:0007669"/>
    <property type="project" value="UniProtKB-UniPathway"/>
</dbReference>
<dbReference type="EMBL" id="FQZL01000012">
    <property type="protein sequence ID" value="SHJ16148.1"/>
    <property type="molecule type" value="Genomic_DNA"/>
</dbReference>
<dbReference type="InterPro" id="IPR001106">
    <property type="entry name" value="Aromatic_Lyase"/>
</dbReference>
<evidence type="ECO:0000256" key="7">
    <source>
        <dbReference type="RuleBase" id="RU003954"/>
    </source>
</evidence>
<proteinExistence type="inferred from homology"/>